<dbReference type="FunFam" id="1.25.40.90:FF:000008">
    <property type="entry name" value="VHS domain protein"/>
    <property type="match status" value="1"/>
</dbReference>
<dbReference type="EMBL" id="JAEUBG010001830">
    <property type="protein sequence ID" value="KAH3685719.1"/>
    <property type="molecule type" value="Genomic_DNA"/>
</dbReference>
<gene>
    <name evidence="10" type="ORF">WICPIJ_003319</name>
</gene>
<keyword evidence="2" id="KW-0813">Transport</keyword>
<dbReference type="GO" id="GO:0006896">
    <property type="term" value="P:Golgi to vacuole transport"/>
    <property type="evidence" value="ECO:0007669"/>
    <property type="project" value="UniProtKB-ARBA"/>
</dbReference>
<evidence type="ECO:0000259" key="9">
    <source>
        <dbReference type="PROSITE" id="PS50909"/>
    </source>
</evidence>
<evidence type="ECO:0000256" key="4">
    <source>
        <dbReference type="ARBA" id="ARBA00023034"/>
    </source>
</evidence>
<feature type="compositionally biased region" description="Polar residues" evidence="6">
    <location>
        <begin position="415"/>
        <end position="435"/>
    </location>
</feature>
<dbReference type="OrthoDB" id="2018246at2759"/>
<dbReference type="PROSITE" id="PS50909">
    <property type="entry name" value="GAT"/>
    <property type="match status" value="1"/>
</dbReference>
<reference evidence="10" key="1">
    <citation type="journal article" date="2021" name="Open Biol.">
        <title>Shared evolutionary footprints suggest mitochondrial oxidative damage underlies multiple complex I losses in fungi.</title>
        <authorList>
            <person name="Schikora-Tamarit M.A."/>
            <person name="Marcet-Houben M."/>
            <person name="Nosek J."/>
            <person name="Gabaldon T."/>
        </authorList>
    </citation>
    <scope>NUCLEOTIDE SEQUENCE</scope>
    <source>
        <strain evidence="10">CBS2887</strain>
    </source>
</reference>
<dbReference type="CDD" id="cd14235">
    <property type="entry name" value="GAT_GGA_fungi"/>
    <property type="match status" value="1"/>
</dbReference>
<feature type="compositionally biased region" description="Low complexity" evidence="6">
    <location>
        <begin position="361"/>
        <end position="408"/>
    </location>
</feature>
<dbReference type="SMART" id="SM00288">
    <property type="entry name" value="VHS"/>
    <property type="match status" value="1"/>
</dbReference>
<dbReference type="GO" id="GO:0043328">
    <property type="term" value="P:protein transport to vacuole involved in ubiquitin-dependent protein catabolic process via the multivesicular body sorting pathway"/>
    <property type="evidence" value="ECO:0007669"/>
    <property type="project" value="TreeGrafter"/>
</dbReference>
<dbReference type="SUPFAM" id="SSF89009">
    <property type="entry name" value="GAT-like domain"/>
    <property type="match status" value="1"/>
</dbReference>
<evidence type="ECO:0000259" key="8">
    <source>
        <dbReference type="PROSITE" id="PS50180"/>
    </source>
</evidence>
<comment type="function">
    <text evidence="5">May play a role in the regulation of membrane traffic through the trans-Golgi network.</text>
</comment>
<evidence type="ECO:0000256" key="1">
    <source>
        <dbReference type="ARBA" id="ARBA00004601"/>
    </source>
</evidence>
<dbReference type="InterPro" id="IPR008152">
    <property type="entry name" value="Clathrin_a/b/g-adaptin_app_Ig"/>
</dbReference>
<evidence type="ECO:0000256" key="6">
    <source>
        <dbReference type="SAM" id="MobiDB-lite"/>
    </source>
</evidence>
<evidence type="ECO:0008006" key="12">
    <source>
        <dbReference type="Google" id="ProtNLM"/>
    </source>
</evidence>
<evidence type="ECO:0000256" key="2">
    <source>
        <dbReference type="ARBA" id="ARBA00022448"/>
    </source>
</evidence>
<dbReference type="InterPro" id="IPR052653">
    <property type="entry name" value="ARF-binding"/>
</dbReference>
<dbReference type="PANTHER" id="PTHR47180:SF1">
    <property type="entry name" value="ADP-RIBOSYLATION FACTOR-BINDING PROTEIN GGA1-RELATED"/>
    <property type="match status" value="1"/>
</dbReference>
<dbReference type="SUPFAM" id="SSF48464">
    <property type="entry name" value="ENTH/VHS domain"/>
    <property type="match status" value="1"/>
</dbReference>
<evidence type="ECO:0000313" key="11">
    <source>
        <dbReference type="Proteomes" id="UP000774326"/>
    </source>
</evidence>
<dbReference type="InterPro" id="IPR013041">
    <property type="entry name" value="Clathrin_app_Ig-like_sf"/>
</dbReference>
<dbReference type="GO" id="GO:0005829">
    <property type="term" value="C:cytosol"/>
    <property type="evidence" value="ECO:0007669"/>
    <property type="project" value="GOC"/>
</dbReference>
<keyword evidence="4" id="KW-0333">Golgi apparatus</keyword>
<dbReference type="Gene3D" id="1.25.40.90">
    <property type="match status" value="1"/>
</dbReference>
<feature type="region of interest" description="Disordered" evidence="6">
    <location>
        <begin position="342"/>
        <end position="435"/>
    </location>
</feature>
<name>A0A9P8QA70_WICPI</name>
<comment type="subcellular location">
    <subcellularLocation>
        <location evidence="1">Golgi apparatus</location>
        <location evidence="1">trans-Golgi network</location>
    </subcellularLocation>
</comment>
<dbReference type="GO" id="GO:0043130">
    <property type="term" value="F:ubiquitin binding"/>
    <property type="evidence" value="ECO:0007669"/>
    <property type="project" value="InterPro"/>
</dbReference>
<dbReference type="AlphaFoldDB" id="A0A9P8QA70"/>
<feature type="domain" description="GAT" evidence="9">
    <location>
        <begin position="187"/>
        <end position="315"/>
    </location>
</feature>
<keyword evidence="11" id="KW-1185">Reference proteome</keyword>
<comment type="caution">
    <text evidence="10">The sequence shown here is derived from an EMBL/GenBank/DDBJ whole genome shotgun (WGS) entry which is preliminary data.</text>
</comment>
<dbReference type="SMART" id="SM00809">
    <property type="entry name" value="Alpha_adaptinC2"/>
    <property type="match status" value="1"/>
</dbReference>
<feature type="domain" description="GAE" evidence="8">
    <location>
        <begin position="453"/>
        <end position="567"/>
    </location>
</feature>
<dbReference type="CDD" id="cd16998">
    <property type="entry name" value="VHS_GGA_fungi"/>
    <property type="match status" value="1"/>
</dbReference>
<dbReference type="Pfam" id="PF00790">
    <property type="entry name" value="VHS"/>
    <property type="match status" value="1"/>
</dbReference>
<dbReference type="SUPFAM" id="SSF49348">
    <property type="entry name" value="Clathrin adaptor appendage domain"/>
    <property type="match status" value="1"/>
</dbReference>
<dbReference type="Proteomes" id="UP000774326">
    <property type="component" value="Unassembled WGS sequence"/>
</dbReference>
<evidence type="ECO:0000313" key="10">
    <source>
        <dbReference type="EMBL" id="KAH3685719.1"/>
    </source>
</evidence>
<dbReference type="InterPro" id="IPR002014">
    <property type="entry name" value="VHS_dom"/>
</dbReference>
<evidence type="ECO:0000256" key="5">
    <source>
        <dbReference type="ARBA" id="ARBA00053552"/>
    </source>
</evidence>
<dbReference type="GO" id="GO:0005802">
    <property type="term" value="C:trans-Golgi network"/>
    <property type="evidence" value="ECO:0007669"/>
    <property type="project" value="TreeGrafter"/>
</dbReference>
<accession>A0A9P8QA70</accession>
<dbReference type="FunFam" id="1.20.5.170:FF:000024">
    <property type="entry name" value="VHS domain-containing protein"/>
    <property type="match status" value="1"/>
</dbReference>
<dbReference type="GO" id="GO:0035091">
    <property type="term" value="F:phosphatidylinositol binding"/>
    <property type="evidence" value="ECO:0007669"/>
    <property type="project" value="InterPro"/>
</dbReference>
<reference evidence="10" key="2">
    <citation type="submission" date="2021-01" db="EMBL/GenBank/DDBJ databases">
        <authorList>
            <person name="Schikora-Tamarit M.A."/>
        </authorList>
    </citation>
    <scope>NUCLEOTIDE SEQUENCE</scope>
    <source>
        <strain evidence="10">CBS2887</strain>
    </source>
</reference>
<protein>
    <recommendedName>
        <fullName evidence="12">VHS domain-containing protein</fullName>
    </recommendedName>
</protein>
<dbReference type="InterPro" id="IPR008153">
    <property type="entry name" value="GAE_dom"/>
</dbReference>
<dbReference type="Pfam" id="PF03127">
    <property type="entry name" value="GAT"/>
    <property type="match status" value="1"/>
</dbReference>
<sequence length="568" mass="62722">MGSDSYSRYKPDTSSSLTRKICKACRASLGEPDLALNLAVADYVNEKQGGAPREAAIVIVNLINSLDSHVSIFALNLLDVLVKNCGYPFHLQISRKEFLNELVKRFPERPPTRCSRTQRMILAAIEEWNQTICKTSKYKDDLGFIRDMHRLLTYKGYTFPEIKEEDLSVLNPSDNLKSLSEIQKEENLAQAAKLQELVRRGRPNDLKEANKLMKIMAGFKDDNIVESKAKVAEDLDKLKRKAEIFTEMLNTAQTNGTFNSQDETLVELYSALKVSQPKIQKLITEEADDEDAVQELLRINDVVNSLVEKYNYLKSGDMDNAAKVNVAAMDSGKASQSLNLIDFDDDSATPPPQTGNGVEDLLSGLGDLNFGNNNNNTSSGPLGEISLFSPQPTGLQSQPQPSSTTQASNFDIFAQLSNNPTPVPSQPQTRQTSNFDLLGDFTSTPSPQTIVEPTTQRHTINNSANVQTTVEINSYSDNQVQATVYFTNNTAAPITNLQFLIAVPKSLSLTLAQQSSSDIQAYSKNGITQSFKIDRTSGAGEFKIKWKISYVSRGSNVDETGVYVLPTN</sequence>
<organism evidence="10 11">
    <name type="scientific">Wickerhamomyces pijperi</name>
    <name type="common">Yeast</name>
    <name type="synonym">Pichia pijperi</name>
    <dbReference type="NCBI Taxonomy" id="599730"/>
    <lineage>
        <taxon>Eukaryota</taxon>
        <taxon>Fungi</taxon>
        <taxon>Dikarya</taxon>
        <taxon>Ascomycota</taxon>
        <taxon>Saccharomycotina</taxon>
        <taxon>Saccharomycetes</taxon>
        <taxon>Phaffomycetales</taxon>
        <taxon>Wickerhamomycetaceae</taxon>
        <taxon>Wickerhamomyces</taxon>
    </lineage>
</organism>
<feature type="domain" description="VHS" evidence="7">
    <location>
        <begin position="24"/>
        <end position="160"/>
    </location>
</feature>
<dbReference type="PANTHER" id="PTHR47180">
    <property type="entry name" value="ADP-RIBOSYLATION FACTOR-BINDING PROTEIN GGA1-RELATED"/>
    <property type="match status" value="1"/>
</dbReference>
<proteinExistence type="predicted"/>
<dbReference type="PROSITE" id="PS50180">
    <property type="entry name" value="GAE"/>
    <property type="match status" value="1"/>
</dbReference>
<dbReference type="InterPro" id="IPR038425">
    <property type="entry name" value="GAT_sf"/>
</dbReference>
<dbReference type="Gene3D" id="2.60.40.1230">
    <property type="match status" value="1"/>
</dbReference>
<keyword evidence="3" id="KW-0653">Protein transport</keyword>
<dbReference type="InterPro" id="IPR008942">
    <property type="entry name" value="ENTH_VHS"/>
</dbReference>
<evidence type="ECO:0000256" key="3">
    <source>
        <dbReference type="ARBA" id="ARBA00022927"/>
    </source>
</evidence>
<dbReference type="Gene3D" id="1.20.58.160">
    <property type="match status" value="1"/>
</dbReference>
<dbReference type="InterPro" id="IPR004152">
    <property type="entry name" value="GAT_dom"/>
</dbReference>
<dbReference type="GO" id="GO:0006895">
    <property type="term" value="P:Golgi to endosome transport"/>
    <property type="evidence" value="ECO:0007669"/>
    <property type="project" value="TreeGrafter"/>
</dbReference>
<dbReference type="Pfam" id="PF02883">
    <property type="entry name" value="Alpha_adaptinC2"/>
    <property type="match status" value="1"/>
</dbReference>
<evidence type="ECO:0000259" key="7">
    <source>
        <dbReference type="PROSITE" id="PS50179"/>
    </source>
</evidence>
<dbReference type="PROSITE" id="PS50179">
    <property type="entry name" value="VHS"/>
    <property type="match status" value="1"/>
</dbReference>